<dbReference type="SMART" id="SM00279">
    <property type="entry name" value="HhH2"/>
    <property type="match status" value="1"/>
</dbReference>
<dbReference type="InterPro" id="IPR002421">
    <property type="entry name" value="5-3_exonuclease"/>
</dbReference>
<dbReference type="OrthoDB" id="9806424at2"/>
<accession>A0A5P2B6W0</accession>
<evidence type="ECO:0000313" key="9">
    <source>
        <dbReference type="Proteomes" id="UP000323046"/>
    </source>
</evidence>
<sequence length="333" mass="36300">MRNARRTVVRSAFALSVPCGMMRDVTQRTRRLMLLDTASLYFRAYFGVPESVKAPDGTPVNAVRGLLDFITRLVQDHRPDDLVACMDADWRPHWRVELIPSYKAHRVAEEVESGTDAEEIPDTLSPQVPVIEEVLDALGIARVGVAAYEADDVIGTFTARATGPVDIVTGDRDLYQLVDDKRGVRVLYPLKGVGTLQTTDEAWLREKYGVDGPGYVDLALLRGDPSDGLPGVPGIGEKTAAKLLDAYGDLAGIMAAVDDPKSKLTPSQRRRLDESRAYVAVAPKVVRVADDVPLPEVDTTLPHTPRDPAALDDLAARWNLGGALQRLLSTLTP</sequence>
<dbReference type="InterPro" id="IPR036279">
    <property type="entry name" value="5-3_exonuclease_C_sf"/>
</dbReference>
<dbReference type="InterPro" id="IPR029060">
    <property type="entry name" value="PIN-like_dom_sf"/>
</dbReference>
<evidence type="ECO:0000256" key="5">
    <source>
        <dbReference type="ARBA" id="ARBA00049957"/>
    </source>
</evidence>
<name>A0A5P2B6W0_STRVZ</name>
<evidence type="ECO:0000256" key="1">
    <source>
        <dbReference type="ARBA" id="ARBA00022722"/>
    </source>
</evidence>
<dbReference type="InterPro" id="IPR008918">
    <property type="entry name" value="HhH2"/>
</dbReference>
<keyword evidence="3" id="KW-0269">Exonuclease</keyword>
<dbReference type="InterPro" id="IPR020045">
    <property type="entry name" value="DNA_polI_H3TH"/>
</dbReference>
<dbReference type="Gene3D" id="3.40.50.1010">
    <property type="entry name" value="5'-nuclease"/>
    <property type="match status" value="1"/>
</dbReference>
<comment type="function">
    <text evidence="5">5'-3' exonuclease acting preferentially on double-stranded DNA.</text>
</comment>
<keyword evidence="4" id="KW-0238">DNA-binding</keyword>
<dbReference type="InterPro" id="IPR020046">
    <property type="entry name" value="5-3_exonucl_a-hlix_arch_N"/>
</dbReference>
<organism evidence="8 9">
    <name type="scientific">Streptomyces venezuelae</name>
    <dbReference type="NCBI Taxonomy" id="54571"/>
    <lineage>
        <taxon>Bacteria</taxon>
        <taxon>Bacillati</taxon>
        <taxon>Actinomycetota</taxon>
        <taxon>Actinomycetes</taxon>
        <taxon>Kitasatosporales</taxon>
        <taxon>Streptomycetaceae</taxon>
        <taxon>Streptomyces</taxon>
    </lineage>
</organism>
<protein>
    <recommendedName>
        <fullName evidence="6">5'-3' exonuclease</fullName>
    </recommendedName>
</protein>
<dbReference type="InterPro" id="IPR038969">
    <property type="entry name" value="FEN"/>
</dbReference>
<dbReference type="GO" id="GO:0033567">
    <property type="term" value="P:DNA replication, Okazaki fragment processing"/>
    <property type="evidence" value="ECO:0007669"/>
    <property type="project" value="InterPro"/>
</dbReference>
<dbReference type="PANTHER" id="PTHR42646:SF2">
    <property type="entry name" value="5'-3' EXONUCLEASE FAMILY PROTEIN"/>
    <property type="match status" value="1"/>
</dbReference>
<evidence type="ECO:0000256" key="3">
    <source>
        <dbReference type="ARBA" id="ARBA00022839"/>
    </source>
</evidence>
<proteinExistence type="predicted"/>
<dbReference type="Gene3D" id="1.10.150.20">
    <property type="entry name" value="5' to 3' exonuclease, C-terminal subdomain"/>
    <property type="match status" value="1"/>
</dbReference>
<dbReference type="CDD" id="cd09898">
    <property type="entry name" value="H3TH_53EXO"/>
    <property type="match status" value="1"/>
</dbReference>
<evidence type="ECO:0000313" key="8">
    <source>
        <dbReference type="EMBL" id="QES26184.1"/>
    </source>
</evidence>
<keyword evidence="9" id="KW-1185">Reference proteome</keyword>
<dbReference type="Proteomes" id="UP000323046">
    <property type="component" value="Chromosome"/>
</dbReference>
<dbReference type="PANTHER" id="PTHR42646">
    <property type="entry name" value="FLAP ENDONUCLEASE XNI"/>
    <property type="match status" value="1"/>
</dbReference>
<dbReference type="GO" id="GO:0003677">
    <property type="term" value="F:DNA binding"/>
    <property type="evidence" value="ECO:0007669"/>
    <property type="project" value="UniProtKB-KW"/>
</dbReference>
<dbReference type="SUPFAM" id="SSF88723">
    <property type="entry name" value="PIN domain-like"/>
    <property type="match status" value="1"/>
</dbReference>
<feature type="domain" description="5'-3' exonuclease" evidence="7">
    <location>
        <begin position="30"/>
        <end position="302"/>
    </location>
</feature>
<reference evidence="8 9" key="1">
    <citation type="submission" date="2018-05" db="EMBL/GenBank/DDBJ databases">
        <title>Streptomyces venezuelae.</title>
        <authorList>
            <person name="Kim W."/>
            <person name="Lee N."/>
            <person name="Cho B.-K."/>
        </authorList>
    </citation>
    <scope>NUCLEOTIDE SEQUENCE [LARGE SCALE GENOMIC DNA]</scope>
    <source>
        <strain evidence="8 9">ATCC 14583</strain>
    </source>
</reference>
<evidence type="ECO:0000256" key="2">
    <source>
        <dbReference type="ARBA" id="ARBA00022801"/>
    </source>
</evidence>
<dbReference type="Pfam" id="PF01367">
    <property type="entry name" value="5_3_exonuc"/>
    <property type="match status" value="1"/>
</dbReference>
<dbReference type="GO" id="GO:0008409">
    <property type="term" value="F:5'-3' exonuclease activity"/>
    <property type="evidence" value="ECO:0007669"/>
    <property type="project" value="InterPro"/>
</dbReference>
<dbReference type="CDD" id="cd09859">
    <property type="entry name" value="PIN_53EXO"/>
    <property type="match status" value="1"/>
</dbReference>
<evidence type="ECO:0000259" key="7">
    <source>
        <dbReference type="SMART" id="SM00475"/>
    </source>
</evidence>
<dbReference type="AlphaFoldDB" id="A0A5P2B6W0"/>
<evidence type="ECO:0000256" key="4">
    <source>
        <dbReference type="ARBA" id="ARBA00023125"/>
    </source>
</evidence>
<dbReference type="GO" id="GO:0017108">
    <property type="term" value="F:5'-flap endonuclease activity"/>
    <property type="evidence" value="ECO:0007669"/>
    <property type="project" value="InterPro"/>
</dbReference>
<dbReference type="SMART" id="SM00475">
    <property type="entry name" value="53EXOc"/>
    <property type="match status" value="1"/>
</dbReference>
<keyword evidence="2" id="KW-0378">Hydrolase</keyword>
<dbReference type="SUPFAM" id="SSF47807">
    <property type="entry name" value="5' to 3' exonuclease, C-terminal subdomain"/>
    <property type="match status" value="1"/>
</dbReference>
<gene>
    <name evidence="8" type="ORF">DEJ47_06650</name>
</gene>
<keyword evidence="1" id="KW-0540">Nuclease</keyword>
<evidence type="ECO:0000256" key="6">
    <source>
        <dbReference type="ARBA" id="ARBA00050026"/>
    </source>
</evidence>
<dbReference type="EMBL" id="CP029193">
    <property type="protein sequence ID" value="QES26184.1"/>
    <property type="molecule type" value="Genomic_DNA"/>
</dbReference>
<keyword evidence="8" id="KW-0255">Endonuclease</keyword>
<dbReference type="Pfam" id="PF02739">
    <property type="entry name" value="5_3_exonuc_N"/>
    <property type="match status" value="1"/>
</dbReference>